<dbReference type="OrthoDB" id="9788100at2"/>
<dbReference type="InterPro" id="IPR028051">
    <property type="entry name" value="CheX-like_dom"/>
</dbReference>
<gene>
    <name evidence="3" type="ORF">SAMN02744040_00806</name>
</gene>
<organism evidence="3 4">
    <name type="scientific">Tepidibacter thalassicus DSM 15285</name>
    <dbReference type="NCBI Taxonomy" id="1123350"/>
    <lineage>
        <taxon>Bacteria</taxon>
        <taxon>Bacillati</taxon>
        <taxon>Bacillota</taxon>
        <taxon>Clostridia</taxon>
        <taxon>Peptostreptococcales</taxon>
        <taxon>Peptostreptococcaceae</taxon>
        <taxon>Tepidibacter</taxon>
    </lineage>
</organism>
<dbReference type="Proteomes" id="UP000242520">
    <property type="component" value="Unassembled WGS sequence"/>
</dbReference>
<dbReference type="Gene3D" id="3.40.1550.10">
    <property type="entry name" value="CheC-like"/>
    <property type="match status" value="1"/>
</dbReference>
<dbReference type="Pfam" id="PF13690">
    <property type="entry name" value="CheX"/>
    <property type="match status" value="1"/>
</dbReference>
<evidence type="ECO:0000313" key="4">
    <source>
        <dbReference type="Proteomes" id="UP000242520"/>
    </source>
</evidence>
<dbReference type="PANTHER" id="PTHR39452:SF1">
    <property type="entry name" value="CHEY-P PHOSPHATASE CHEX"/>
    <property type="match status" value="1"/>
</dbReference>
<dbReference type="InterPro" id="IPR038756">
    <property type="entry name" value="CheX-like"/>
</dbReference>
<dbReference type="GO" id="GO:0006935">
    <property type="term" value="P:chemotaxis"/>
    <property type="evidence" value="ECO:0007669"/>
    <property type="project" value="UniProtKB-KW"/>
</dbReference>
<dbReference type="CDD" id="cd17906">
    <property type="entry name" value="CheX"/>
    <property type="match status" value="1"/>
</dbReference>
<proteinExistence type="predicted"/>
<dbReference type="InterPro" id="IPR028976">
    <property type="entry name" value="CheC-like_sf"/>
</dbReference>
<dbReference type="STRING" id="1123350.SAMN02744040_00806"/>
<name>A0A1M5Q5P7_9FIRM</name>
<dbReference type="PANTHER" id="PTHR39452">
    <property type="entry name" value="CHEY-P PHOSPHATASE CHEX"/>
    <property type="match status" value="1"/>
</dbReference>
<reference evidence="4" key="1">
    <citation type="submission" date="2016-11" db="EMBL/GenBank/DDBJ databases">
        <authorList>
            <person name="Varghese N."/>
            <person name="Submissions S."/>
        </authorList>
    </citation>
    <scope>NUCLEOTIDE SEQUENCE [LARGE SCALE GENOMIC DNA]</scope>
    <source>
        <strain evidence="4">DSM 15285</strain>
    </source>
</reference>
<dbReference type="RefSeq" id="WP_072723876.1">
    <property type="nucleotide sequence ID" value="NZ_FQXH01000007.1"/>
</dbReference>
<keyword evidence="4" id="KW-1185">Reference proteome</keyword>
<protein>
    <submittedName>
        <fullName evidence="3">Chemotaxis protein CheX</fullName>
    </submittedName>
</protein>
<sequence>MDVKVVNPFINSFSAVMPQFGFERVEKKEVFVKGRVIKSSGVMLILGIVGDIRGNVIYSMDIESAKKIASKMMMGMPVDELNDMAQSAISELSNMLTANASINLENIGVNINISTPSLMYGKDFEAKMNTDKVLCVEILVDDIPVEINIAFE</sequence>
<evidence type="ECO:0000256" key="1">
    <source>
        <dbReference type="ARBA" id="ARBA00022500"/>
    </source>
</evidence>
<evidence type="ECO:0000259" key="2">
    <source>
        <dbReference type="Pfam" id="PF13690"/>
    </source>
</evidence>
<dbReference type="EMBL" id="FQXH01000007">
    <property type="protein sequence ID" value="SHH09246.1"/>
    <property type="molecule type" value="Genomic_DNA"/>
</dbReference>
<keyword evidence="1" id="KW-0145">Chemotaxis</keyword>
<evidence type="ECO:0000313" key="3">
    <source>
        <dbReference type="EMBL" id="SHH09246.1"/>
    </source>
</evidence>
<dbReference type="AlphaFoldDB" id="A0A1M5Q5P7"/>
<accession>A0A1M5Q5P7</accession>
<feature type="domain" description="Chemotaxis phosphatase CheX-like" evidence="2">
    <location>
        <begin position="45"/>
        <end position="134"/>
    </location>
</feature>
<dbReference type="SUPFAM" id="SSF103039">
    <property type="entry name" value="CheC-like"/>
    <property type="match status" value="1"/>
</dbReference>